<evidence type="ECO:0000256" key="8">
    <source>
        <dbReference type="ARBA" id="ARBA00045373"/>
    </source>
</evidence>
<evidence type="ECO:0000256" key="2">
    <source>
        <dbReference type="ARBA" id="ARBA00007878"/>
    </source>
</evidence>
<dbReference type="PANTHER" id="PTHR45989:SF1">
    <property type="entry name" value="TRANSLATION INITIATION FACTOR EIF-2B SUBUNIT GAMMA"/>
    <property type="match status" value="1"/>
</dbReference>
<dbReference type="KEGG" id="more:E1B28_002602"/>
<dbReference type="GO" id="GO:0005851">
    <property type="term" value="C:eukaryotic translation initiation factor 2B complex"/>
    <property type="evidence" value="ECO:0007669"/>
    <property type="project" value="TreeGrafter"/>
</dbReference>
<dbReference type="InterPro" id="IPR051960">
    <property type="entry name" value="eIF2B_gamma"/>
</dbReference>
<dbReference type="Pfam" id="PF25084">
    <property type="entry name" value="LbH_EIF2B"/>
    <property type="match status" value="1"/>
</dbReference>
<evidence type="ECO:0000256" key="5">
    <source>
        <dbReference type="ARBA" id="ARBA00022917"/>
    </source>
</evidence>
<evidence type="ECO:0000313" key="13">
    <source>
        <dbReference type="EMBL" id="KAG7086662.1"/>
    </source>
</evidence>
<sequence>MDLTVASVEHITREFRAVVLSGFGNELIPLTSDHGSEPCPKALIPVANKPVIDYVLTWIEGSGIKDVLLICPTTHKAAISHHIHSDLTAASSSLRIDVQTYDESTETPGGTCALLRHFSSRITEDFVVLPCDFLPPSTLPLTSILNKFRTESISDGSLATTCWFAAHQQEKNTIVEEWGSPPAPSPIVWDESTGTLLHIDSPDDLDWNSEELELRMSLLSHYPRTRLSTNFQDSHIYVCRRSILDLLHEKQHFDSLREEFMPWLCKIQYQRLKQEKYGRILNPITNAATQTVALNHSSLHFSKGSRAKAGDYTPDEEPPSPLDSDAISEFSSLRVGIVIHQGPGYATRVNTIQSLMEINRRLLLDTTYSLPTDPKSRSLIDQKAQISSDSMIGDFTQVSERTTIKKSVVGKHCVIGKMAKIVGCVLFDHCVVEDGAKLDGCVLGKNTKVGSKAELSRVVTQAGYEFSPGETTKNEKLEVTDWTAEVDNSEEGSDDESVDENEDEE</sequence>
<evidence type="ECO:0000256" key="9">
    <source>
        <dbReference type="ARBA" id="ARBA00046432"/>
    </source>
</evidence>
<keyword evidence="14" id="KW-1185">Reference proteome</keyword>
<dbReference type="GO" id="GO:0003743">
    <property type="term" value="F:translation initiation factor activity"/>
    <property type="evidence" value="ECO:0007669"/>
    <property type="project" value="UniProtKB-KW"/>
</dbReference>
<organism evidence="13 14">
    <name type="scientific">Marasmius oreades</name>
    <name type="common">fairy-ring Marasmius</name>
    <dbReference type="NCBI Taxonomy" id="181124"/>
    <lineage>
        <taxon>Eukaryota</taxon>
        <taxon>Fungi</taxon>
        <taxon>Dikarya</taxon>
        <taxon>Basidiomycota</taxon>
        <taxon>Agaricomycotina</taxon>
        <taxon>Agaricomycetes</taxon>
        <taxon>Agaricomycetidae</taxon>
        <taxon>Agaricales</taxon>
        <taxon>Marasmiineae</taxon>
        <taxon>Marasmiaceae</taxon>
        <taxon>Marasmius</taxon>
    </lineage>
</organism>
<evidence type="ECO:0000256" key="3">
    <source>
        <dbReference type="ARBA" id="ARBA00022490"/>
    </source>
</evidence>
<comment type="subunit">
    <text evidence="9">Component of the translation initiation factor 2B (eIF2B) complex which is a heterodecamer of two sets of five different subunits: alpha, beta, gamma, delta and epsilon. Subunits alpha, beta and delta comprise a regulatory subcomplex and subunits epsilon and gamma comprise a catalytic subcomplex. Within the complex, the hexameric regulatory complex resides at the center, with the two heterodimeric catalytic subcomplexes bound on opposite sides.</text>
</comment>
<evidence type="ECO:0000256" key="7">
    <source>
        <dbReference type="ARBA" id="ARBA00044229"/>
    </source>
</evidence>
<comment type="subcellular location">
    <subcellularLocation>
        <location evidence="1">Cytoplasm</location>
        <location evidence="1">Cytosol</location>
    </subcellularLocation>
</comment>
<evidence type="ECO:0000256" key="10">
    <source>
        <dbReference type="SAM" id="MobiDB-lite"/>
    </source>
</evidence>
<keyword evidence="5" id="KW-0648">Protein biosynthesis</keyword>
<dbReference type="PANTHER" id="PTHR45989">
    <property type="entry name" value="TRANSLATION INITIATION FACTOR EIF-2B SUBUNIT GAMMA"/>
    <property type="match status" value="1"/>
</dbReference>
<dbReference type="AlphaFoldDB" id="A0A9P7RNP5"/>
<keyword evidence="3" id="KW-0963">Cytoplasm</keyword>
<feature type="region of interest" description="Disordered" evidence="10">
    <location>
        <begin position="467"/>
        <end position="505"/>
    </location>
</feature>
<dbReference type="InterPro" id="IPR005835">
    <property type="entry name" value="NTP_transferase_dom"/>
</dbReference>
<dbReference type="Pfam" id="PF00483">
    <property type="entry name" value="NTP_transferase"/>
    <property type="match status" value="1"/>
</dbReference>
<comment type="similarity">
    <text evidence="2">Belongs to the eIF-2B gamma/epsilon subunits family.</text>
</comment>
<accession>A0A9P7RNP5</accession>
<dbReference type="InterPro" id="IPR029044">
    <property type="entry name" value="Nucleotide-diphossugar_trans"/>
</dbReference>
<dbReference type="Gene3D" id="2.160.10.10">
    <property type="entry name" value="Hexapeptide repeat proteins"/>
    <property type="match status" value="1"/>
</dbReference>
<dbReference type="GeneID" id="66071678"/>
<dbReference type="RefSeq" id="XP_043003133.1">
    <property type="nucleotide sequence ID" value="XM_043159530.1"/>
</dbReference>
<dbReference type="Proteomes" id="UP001049176">
    <property type="component" value="Chromosome 10"/>
</dbReference>
<evidence type="ECO:0000256" key="6">
    <source>
        <dbReference type="ARBA" id="ARBA00044196"/>
    </source>
</evidence>
<evidence type="ECO:0000313" key="14">
    <source>
        <dbReference type="Proteomes" id="UP001049176"/>
    </source>
</evidence>
<dbReference type="GO" id="GO:0005829">
    <property type="term" value="C:cytosol"/>
    <property type="evidence" value="ECO:0007669"/>
    <property type="project" value="UniProtKB-SubCell"/>
</dbReference>
<dbReference type="GO" id="GO:0005085">
    <property type="term" value="F:guanyl-nucleotide exchange factor activity"/>
    <property type="evidence" value="ECO:0007669"/>
    <property type="project" value="TreeGrafter"/>
</dbReference>
<evidence type="ECO:0000256" key="4">
    <source>
        <dbReference type="ARBA" id="ARBA00022540"/>
    </source>
</evidence>
<protein>
    <recommendedName>
        <fullName evidence="6">Translation initiation factor eIF2B subunit gamma</fullName>
    </recommendedName>
    <alternativeName>
        <fullName evidence="7">eIF2B GDP-GTP exchange factor subunit gamma</fullName>
    </alternativeName>
</protein>
<comment type="caution">
    <text evidence="13">The sequence shown here is derived from an EMBL/GenBank/DDBJ whole genome shotgun (WGS) entry which is preliminary data.</text>
</comment>
<dbReference type="EMBL" id="CM032190">
    <property type="protein sequence ID" value="KAG7086662.1"/>
    <property type="molecule type" value="Genomic_DNA"/>
</dbReference>
<reference evidence="13" key="1">
    <citation type="journal article" date="2021" name="Genome Biol. Evol.">
        <title>The assembled and annotated genome of the fairy-ring fungus Marasmius oreades.</title>
        <authorList>
            <person name="Hiltunen M."/>
            <person name="Ament-Velasquez S.L."/>
            <person name="Johannesson H."/>
        </authorList>
    </citation>
    <scope>NUCLEOTIDE SEQUENCE</scope>
    <source>
        <strain evidence="13">03SP1</strain>
    </source>
</reference>
<dbReference type="InterPro" id="IPR056764">
    <property type="entry name" value="LbH_EIF2B3/5"/>
</dbReference>
<dbReference type="GO" id="GO:0002183">
    <property type="term" value="P:cytoplasmic translational initiation"/>
    <property type="evidence" value="ECO:0007669"/>
    <property type="project" value="TreeGrafter"/>
</dbReference>
<gene>
    <name evidence="13" type="ORF">E1B28_002602</name>
</gene>
<feature type="compositionally biased region" description="Acidic residues" evidence="10">
    <location>
        <begin position="487"/>
        <end position="505"/>
    </location>
</feature>
<dbReference type="Gene3D" id="3.90.550.10">
    <property type="entry name" value="Spore Coat Polysaccharide Biosynthesis Protein SpsA, Chain A"/>
    <property type="match status" value="1"/>
</dbReference>
<evidence type="ECO:0000256" key="1">
    <source>
        <dbReference type="ARBA" id="ARBA00004514"/>
    </source>
</evidence>
<comment type="function">
    <text evidence="8">Acts as a component of the translation initiation factor 2B (eIF2B) complex, which catalyzes the exchange of GDP for GTP on the eukaryotic initiation factor 2 (eIF2) complex gamma subunit. Its guanine nucleotide exchange factor activity is repressed when bound to eIF2 complex phosphorylated on the alpha subunit, thereby limiting the amount of methionyl-initiator methionine tRNA available to the ribosome and consequently global translation is repressed.</text>
</comment>
<feature type="domain" description="Nucleotidyl transferase" evidence="11">
    <location>
        <begin position="17"/>
        <end position="150"/>
    </location>
</feature>
<proteinExistence type="inferred from homology"/>
<evidence type="ECO:0000259" key="11">
    <source>
        <dbReference type="Pfam" id="PF00483"/>
    </source>
</evidence>
<dbReference type="OrthoDB" id="1733332at2759"/>
<evidence type="ECO:0000259" key="12">
    <source>
        <dbReference type="Pfam" id="PF25084"/>
    </source>
</evidence>
<feature type="domain" description="EIF2B subunit epsilon/gamma LbH" evidence="12">
    <location>
        <begin position="380"/>
        <end position="457"/>
    </location>
</feature>
<dbReference type="SUPFAM" id="SSF53448">
    <property type="entry name" value="Nucleotide-diphospho-sugar transferases"/>
    <property type="match status" value="1"/>
</dbReference>
<dbReference type="CDD" id="cd04198">
    <property type="entry name" value="eIF-2B_gamma_N"/>
    <property type="match status" value="1"/>
</dbReference>
<keyword evidence="4" id="KW-0396">Initiation factor</keyword>
<name>A0A9P7RNP5_9AGAR</name>